<proteinExistence type="predicted"/>
<organism evidence="2">
    <name type="scientific">Lepeophtheirus salmonis</name>
    <name type="common">Salmon louse</name>
    <name type="synonym">Caligus salmonis</name>
    <dbReference type="NCBI Taxonomy" id="72036"/>
    <lineage>
        <taxon>Eukaryota</taxon>
        <taxon>Metazoa</taxon>
        <taxon>Ecdysozoa</taxon>
        <taxon>Arthropoda</taxon>
        <taxon>Crustacea</taxon>
        <taxon>Multicrustacea</taxon>
        <taxon>Hexanauplia</taxon>
        <taxon>Copepoda</taxon>
        <taxon>Siphonostomatoida</taxon>
        <taxon>Caligidae</taxon>
        <taxon>Lepeophtheirus</taxon>
    </lineage>
</organism>
<evidence type="ECO:0000313" key="2">
    <source>
        <dbReference type="EMBL" id="CDW21890.1"/>
    </source>
</evidence>
<accession>A0A0K2T7Y3</accession>
<feature type="region of interest" description="Disordered" evidence="1">
    <location>
        <begin position="179"/>
        <end position="227"/>
    </location>
</feature>
<feature type="non-terminal residue" evidence="2">
    <location>
        <position position="1"/>
    </location>
</feature>
<dbReference type="AlphaFoldDB" id="A0A0K2T7Y3"/>
<evidence type="ECO:0000256" key="1">
    <source>
        <dbReference type="SAM" id="MobiDB-lite"/>
    </source>
</evidence>
<reference evidence="2" key="1">
    <citation type="submission" date="2014-05" db="EMBL/GenBank/DDBJ databases">
        <authorList>
            <person name="Chronopoulou M."/>
        </authorList>
    </citation>
    <scope>NUCLEOTIDE SEQUENCE</scope>
    <source>
        <tissue evidence="2">Whole organism</tissue>
    </source>
</reference>
<sequence>LCTLVPHRNPRKSNPSLTCEKMRLYLTLKECMDLSDSILVASQDSLTQKAVIFCIMDPRPYAPPLESNIQDRLIHLRRSSELKLNISPSLTESLIQHGFMSLTLLSLISDKHLRILGRLLRLDPPTIEKLKGSIEKLNEAPLEPLYSYKKYLVVRRKNKKASNRRKFLMDYLHLDEPRKHTKLKPTPPLPIKESPLPPTPTPTPSPPLPRPKDEEDEETTSTSSSSLFSYGSPHIPVGIYGFCPLFFCPRHSTPTEFPSLFRHIFEAHNPFRAQVKDFNYSSRNYGSVELEFSLGEAMRVRADSVLWFGPTEFLFDGVPFYEIVYRIPSPRKKGIKKLDVEGTGMTNCYIFWLYVGAGVKTAEKYSYVISLYKDKEHRNAQRRSVTSFESNPIAMNHRDDQSRGPAGSASYFTFEENKLKNIAFSDGTLKYFVKIFKNRLGNNNSYSSSQLSDNNYYTTKQRHNY</sequence>
<dbReference type="EMBL" id="HACA01004529">
    <property type="protein sequence ID" value="CDW21890.1"/>
    <property type="molecule type" value="Transcribed_RNA"/>
</dbReference>
<feature type="compositionally biased region" description="Pro residues" evidence="1">
    <location>
        <begin position="185"/>
        <end position="209"/>
    </location>
</feature>
<name>A0A0K2T7Y3_LEPSM</name>
<protein>
    <submittedName>
        <fullName evidence="2">Uncharacterized protein</fullName>
    </submittedName>
</protein>